<dbReference type="OrthoDB" id="9803035at2"/>
<keyword evidence="2 4" id="KW-0808">Transferase</keyword>
<dbReference type="NCBIfam" id="TIGR00530">
    <property type="entry name" value="AGP_acyltrn"/>
    <property type="match status" value="1"/>
</dbReference>
<sequence length="199" mass="21738">MYNLVRVLFWFIFSVVFRWRIVGIENIPAAGGAIVAANHISNWDPPVIGTAVNRPMHFMAKEELFRNAILRNIISKLGAFPVKRGAADRNAIRTAMSLLEAGNLVGLFPEGTRSKNGMLGEPEQGLAMIAIKTGAVVIPTAVIGTNKVFSASCWLPRFEVRFGKPVPVVRGKATKEDIAELSSLIMREIDALLKQASPL</sequence>
<keyword evidence="4" id="KW-0444">Lipid biosynthesis</keyword>
<keyword evidence="4" id="KW-0443">Lipid metabolism</keyword>
<evidence type="ECO:0000313" key="7">
    <source>
        <dbReference type="Proteomes" id="UP000295063"/>
    </source>
</evidence>
<keyword evidence="4" id="KW-0594">Phospholipid biosynthesis</keyword>
<keyword evidence="7" id="KW-1185">Reference proteome</keyword>
<evidence type="ECO:0000259" key="5">
    <source>
        <dbReference type="SMART" id="SM00563"/>
    </source>
</evidence>
<comment type="caution">
    <text evidence="6">The sequence shown here is derived from an EMBL/GenBank/DDBJ whole genome shotgun (WGS) entry which is preliminary data.</text>
</comment>
<evidence type="ECO:0000256" key="3">
    <source>
        <dbReference type="ARBA" id="ARBA00023315"/>
    </source>
</evidence>
<evidence type="ECO:0000256" key="1">
    <source>
        <dbReference type="ARBA" id="ARBA00008655"/>
    </source>
</evidence>
<protein>
    <recommendedName>
        <fullName evidence="4">1-acyl-sn-glycerol-3-phosphate acyltransferase</fullName>
        <ecNumber evidence="4">2.3.1.51</ecNumber>
    </recommendedName>
</protein>
<dbReference type="GO" id="GO:0003841">
    <property type="term" value="F:1-acylglycerol-3-phosphate O-acyltransferase activity"/>
    <property type="evidence" value="ECO:0007669"/>
    <property type="project" value="UniProtKB-UniRule"/>
</dbReference>
<evidence type="ECO:0000256" key="4">
    <source>
        <dbReference type="RuleBase" id="RU361267"/>
    </source>
</evidence>
<name>A0A4R1QC68_9FIRM</name>
<evidence type="ECO:0000313" key="6">
    <source>
        <dbReference type="EMBL" id="TCL40051.1"/>
    </source>
</evidence>
<reference evidence="6 7" key="1">
    <citation type="submission" date="2019-03" db="EMBL/GenBank/DDBJ databases">
        <title>Genomic Encyclopedia of Type Strains, Phase IV (KMG-IV): sequencing the most valuable type-strain genomes for metagenomic binning, comparative biology and taxonomic classification.</title>
        <authorList>
            <person name="Goeker M."/>
        </authorList>
    </citation>
    <scope>NUCLEOTIDE SEQUENCE [LARGE SCALE GENOMIC DNA]</scope>
    <source>
        <strain evidence="6 7">DSM 15969</strain>
    </source>
</reference>
<dbReference type="InterPro" id="IPR002123">
    <property type="entry name" value="Plipid/glycerol_acylTrfase"/>
</dbReference>
<dbReference type="EMBL" id="SLUI01000001">
    <property type="protein sequence ID" value="TCL40051.1"/>
    <property type="molecule type" value="Genomic_DNA"/>
</dbReference>
<proteinExistence type="inferred from homology"/>
<comment type="similarity">
    <text evidence="1 4">Belongs to the 1-acyl-sn-glycerol-3-phosphate acyltransferase family.</text>
</comment>
<dbReference type="RefSeq" id="WP_132074319.1">
    <property type="nucleotide sequence ID" value="NZ_SLUI01000001.1"/>
</dbReference>
<dbReference type="CDD" id="cd07989">
    <property type="entry name" value="LPLAT_AGPAT-like"/>
    <property type="match status" value="1"/>
</dbReference>
<comment type="catalytic activity">
    <reaction evidence="4">
        <text>a 1-acyl-sn-glycero-3-phosphate + an acyl-CoA = a 1,2-diacyl-sn-glycero-3-phosphate + CoA</text>
        <dbReference type="Rhea" id="RHEA:19709"/>
        <dbReference type="ChEBI" id="CHEBI:57287"/>
        <dbReference type="ChEBI" id="CHEBI:57970"/>
        <dbReference type="ChEBI" id="CHEBI:58342"/>
        <dbReference type="ChEBI" id="CHEBI:58608"/>
        <dbReference type="EC" id="2.3.1.51"/>
    </reaction>
</comment>
<dbReference type="GO" id="GO:0006654">
    <property type="term" value="P:phosphatidic acid biosynthetic process"/>
    <property type="evidence" value="ECO:0007669"/>
    <property type="project" value="TreeGrafter"/>
</dbReference>
<dbReference type="PANTHER" id="PTHR10434:SF11">
    <property type="entry name" value="1-ACYL-SN-GLYCEROL-3-PHOSPHATE ACYLTRANSFERASE"/>
    <property type="match status" value="1"/>
</dbReference>
<dbReference type="SUPFAM" id="SSF69593">
    <property type="entry name" value="Glycerol-3-phosphate (1)-acyltransferase"/>
    <property type="match status" value="1"/>
</dbReference>
<evidence type="ECO:0000256" key="2">
    <source>
        <dbReference type="ARBA" id="ARBA00022679"/>
    </source>
</evidence>
<gene>
    <name evidence="6" type="ORF">EV210_101252</name>
</gene>
<dbReference type="Proteomes" id="UP000295063">
    <property type="component" value="Unassembled WGS sequence"/>
</dbReference>
<dbReference type="SMART" id="SM00563">
    <property type="entry name" value="PlsC"/>
    <property type="match status" value="1"/>
</dbReference>
<dbReference type="EC" id="2.3.1.51" evidence="4"/>
<feature type="domain" description="Phospholipid/glycerol acyltransferase" evidence="5">
    <location>
        <begin position="33"/>
        <end position="145"/>
    </location>
</feature>
<keyword evidence="4" id="KW-1208">Phospholipid metabolism</keyword>
<dbReference type="InterPro" id="IPR004552">
    <property type="entry name" value="AGP_acyltrans"/>
</dbReference>
<keyword evidence="3 4" id="KW-0012">Acyltransferase</keyword>
<organism evidence="6 7">
    <name type="scientific">Anaerospora hongkongensis</name>
    <dbReference type="NCBI Taxonomy" id="244830"/>
    <lineage>
        <taxon>Bacteria</taxon>
        <taxon>Bacillati</taxon>
        <taxon>Bacillota</taxon>
        <taxon>Negativicutes</taxon>
        <taxon>Selenomonadales</taxon>
        <taxon>Sporomusaceae</taxon>
        <taxon>Anaerospora</taxon>
    </lineage>
</organism>
<dbReference type="AlphaFoldDB" id="A0A4R1QC68"/>
<accession>A0A4R1QC68</accession>
<dbReference type="GO" id="GO:0016020">
    <property type="term" value="C:membrane"/>
    <property type="evidence" value="ECO:0007669"/>
    <property type="project" value="InterPro"/>
</dbReference>
<comment type="domain">
    <text evidence="4">The HXXXXD motif is essential for acyltransferase activity and may constitute the binding site for the phosphate moiety of the glycerol-3-phosphate.</text>
</comment>
<dbReference type="Pfam" id="PF01553">
    <property type="entry name" value="Acyltransferase"/>
    <property type="match status" value="1"/>
</dbReference>
<dbReference type="PANTHER" id="PTHR10434">
    <property type="entry name" value="1-ACYL-SN-GLYCEROL-3-PHOSPHATE ACYLTRANSFERASE"/>
    <property type="match status" value="1"/>
</dbReference>